<evidence type="ECO:0000256" key="1">
    <source>
        <dbReference type="ARBA" id="ARBA00009680"/>
    </source>
</evidence>
<sequence length="109" mass="12737">MEVVVEKDRYNPLLKRREIHARIVYWGEGPTPTRQAVREKFAGLFNAELDRIVVDYIKPEFGKQEARCYVKIYDTPEDLRAIEDEHIIRRNFGEETGEQGEGGQVEQAE</sequence>
<evidence type="ECO:0000256" key="2">
    <source>
        <dbReference type="ARBA" id="ARBA00022980"/>
    </source>
</evidence>
<dbReference type="Proteomes" id="UP000001901">
    <property type="component" value="Chromosome"/>
</dbReference>
<dbReference type="STRING" id="572546.Arcpr_0604"/>
<dbReference type="GO" id="GO:1990904">
    <property type="term" value="C:ribonucleoprotein complex"/>
    <property type="evidence" value="ECO:0007669"/>
    <property type="project" value="UniProtKB-KW"/>
</dbReference>
<evidence type="ECO:0000256" key="3">
    <source>
        <dbReference type="ARBA" id="ARBA00023274"/>
    </source>
</evidence>
<keyword evidence="7" id="KW-1185">Reference proteome</keyword>
<comment type="similarity">
    <text evidence="1 4">Belongs to the eukaryotic ribosomal protein eS24 family.</text>
</comment>
<accession>D2RH94</accession>
<dbReference type="PaxDb" id="572546-Arcpr_0604"/>
<dbReference type="EMBL" id="CP001857">
    <property type="protein sequence ID" value="ADB57669.1"/>
    <property type="molecule type" value="Genomic_DNA"/>
</dbReference>
<dbReference type="GO" id="GO:0003735">
    <property type="term" value="F:structural constituent of ribosome"/>
    <property type="evidence" value="ECO:0007669"/>
    <property type="project" value="InterPro"/>
</dbReference>
<evidence type="ECO:0000313" key="7">
    <source>
        <dbReference type="Proteomes" id="UP000001901"/>
    </source>
</evidence>
<dbReference type="InterPro" id="IPR018098">
    <property type="entry name" value="Ribosomal_eS24_CS"/>
</dbReference>
<dbReference type="SUPFAM" id="SSF54189">
    <property type="entry name" value="Ribosomal proteins S24e, L23 and L15e"/>
    <property type="match status" value="1"/>
</dbReference>
<dbReference type="PROSITE" id="PS00529">
    <property type="entry name" value="RIBOSOMAL_S24E"/>
    <property type="match status" value="1"/>
</dbReference>
<evidence type="ECO:0000256" key="5">
    <source>
        <dbReference type="SAM" id="MobiDB-lite"/>
    </source>
</evidence>
<organism evidence="6 7">
    <name type="scientific">Archaeoglobus profundus (strain DSM 5631 / JCM 9629 / NBRC 100127 / Av18)</name>
    <dbReference type="NCBI Taxonomy" id="572546"/>
    <lineage>
        <taxon>Archaea</taxon>
        <taxon>Methanobacteriati</taxon>
        <taxon>Methanobacteriota</taxon>
        <taxon>Archaeoglobi</taxon>
        <taxon>Archaeoglobales</taxon>
        <taxon>Archaeoglobaceae</taxon>
        <taxon>Archaeoglobus</taxon>
    </lineage>
</organism>
<dbReference type="AlphaFoldDB" id="D2RH94"/>
<dbReference type="InterPro" id="IPR012678">
    <property type="entry name" value="Ribosomal_uL23/eL15/eS24_sf"/>
</dbReference>
<dbReference type="KEGG" id="apo:Arcpr_0604"/>
<protein>
    <recommendedName>
        <fullName evidence="4">Small ribosomal subunit protein eS24</fullName>
    </recommendedName>
</protein>
<dbReference type="GO" id="GO:0006412">
    <property type="term" value="P:translation"/>
    <property type="evidence" value="ECO:0007669"/>
    <property type="project" value="UniProtKB-UniRule"/>
</dbReference>
<keyword evidence="2 4" id="KW-0689">Ribosomal protein</keyword>
<dbReference type="HAMAP" id="MF_00545">
    <property type="entry name" value="Ribosomal_eS24"/>
    <property type="match status" value="1"/>
</dbReference>
<dbReference type="InterPro" id="IPR012677">
    <property type="entry name" value="Nucleotide-bd_a/b_plait_sf"/>
</dbReference>
<feature type="region of interest" description="Disordered" evidence="5">
    <location>
        <begin position="90"/>
        <end position="109"/>
    </location>
</feature>
<dbReference type="eggNOG" id="arCOG04182">
    <property type="taxonomic scope" value="Archaea"/>
</dbReference>
<dbReference type="RefSeq" id="WP_012940005.1">
    <property type="nucleotide sequence ID" value="NC_013741.1"/>
</dbReference>
<dbReference type="GO" id="GO:0005840">
    <property type="term" value="C:ribosome"/>
    <property type="evidence" value="ECO:0007669"/>
    <property type="project" value="UniProtKB-KW"/>
</dbReference>
<name>D2RH94_ARCPA</name>
<gene>
    <name evidence="4" type="primary">rps24e</name>
    <name evidence="6" type="ordered locus">Arcpr_0604</name>
</gene>
<keyword evidence="3 4" id="KW-0687">Ribonucleoprotein</keyword>
<dbReference type="Gene3D" id="3.30.70.330">
    <property type="match status" value="1"/>
</dbReference>
<dbReference type="OrthoDB" id="27533at2157"/>
<evidence type="ECO:0000313" key="6">
    <source>
        <dbReference type="EMBL" id="ADB57669.1"/>
    </source>
</evidence>
<dbReference type="InterPro" id="IPR001976">
    <property type="entry name" value="Ribosomal_eS24"/>
</dbReference>
<dbReference type="HOGENOM" id="CLU_107248_3_1_2"/>
<reference evidence="6 7" key="1">
    <citation type="journal article" date="2010" name="Stand. Genomic Sci.">
        <title>Complete genome sequence of Archaeoglobus profundus type strain (AV18).</title>
        <authorList>
            <person name="von Jan M."/>
            <person name="Lapidus A."/>
            <person name="Del Rio T.G."/>
            <person name="Copeland A."/>
            <person name="Tice H."/>
            <person name="Cheng J.F."/>
            <person name="Lucas S."/>
            <person name="Chen F."/>
            <person name="Nolan M."/>
            <person name="Goodwin L."/>
            <person name="Han C."/>
            <person name="Pitluck S."/>
            <person name="Liolios K."/>
            <person name="Ivanova N."/>
            <person name="Mavromatis K."/>
            <person name="Ovchinnikova G."/>
            <person name="Chertkov O."/>
            <person name="Pati A."/>
            <person name="Chen A."/>
            <person name="Palaniappan K."/>
            <person name="Land M."/>
            <person name="Hauser L."/>
            <person name="Chang Y.J."/>
            <person name="Jeffries C.D."/>
            <person name="Saunders E."/>
            <person name="Brettin T."/>
            <person name="Detter J.C."/>
            <person name="Chain P."/>
            <person name="Eichinger K."/>
            <person name="Huber H."/>
            <person name="Spring S."/>
            <person name="Rohde M."/>
            <person name="Goker M."/>
            <person name="Wirth R."/>
            <person name="Woyke T."/>
            <person name="Bristow J."/>
            <person name="Eisen J.A."/>
            <person name="Markowitz V."/>
            <person name="Hugenholtz P."/>
            <person name="Kyrpides N.C."/>
            <person name="Klenk H.P."/>
        </authorList>
    </citation>
    <scope>NUCLEOTIDE SEQUENCE [LARGE SCALE GENOMIC DNA]</scope>
    <source>
        <strain evidence="7">DSM 5631 / JCM 9629 / NBRC 100127 / Av18</strain>
    </source>
</reference>
<dbReference type="Pfam" id="PF01282">
    <property type="entry name" value="Ribosomal_S24e"/>
    <property type="match status" value="1"/>
</dbReference>
<dbReference type="GeneID" id="8739263"/>
<evidence type="ECO:0000256" key="4">
    <source>
        <dbReference type="HAMAP-Rule" id="MF_00545"/>
    </source>
</evidence>
<proteinExistence type="inferred from homology"/>